<accession>A0ABQ3BGN4</accession>
<dbReference type="SUPFAM" id="SSF55961">
    <property type="entry name" value="Bet v1-like"/>
    <property type="match status" value="1"/>
</dbReference>
<keyword evidence="2" id="KW-1185">Reference proteome</keyword>
<dbReference type="RefSeq" id="WP_027884726.1">
    <property type="nucleotide sequence ID" value="NZ_BMWY01000001.1"/>
</dbReference>
<dbReference type="EMBL" id="BMWY01000001">
    <property type="protein sequence ID" value="GGZ43461.1"/>
    <property type="molecule type" value="Genomic_DNA"/>
</dbReference>
<sequence length="159" mass="18476">MPTIRLKTTINAPQERVFNLSRSLDLHIASAAKTKEKVISVKQTGLLELNEEVTWRAKHLGVYQNLTSKITQFNFPHSFTDEMQKGAFKSFSHQHLFEKISEEKTQLIDVFEYESPMGILGKLADKLFLKSYMKRFLLERNQVIKTTAESENYKKYIST</sequence>
<evidence type="ECO:0000313" key="1">
    <source>
        <dbReference type="EMBL" id="GGZ43461.1"/>
    </source>
</evidence>
<comment type="caution">
    <text evidence="1">The sequence shown here is derived from an EMBL/GenBank/DDBJ whole genome shotgun (WGS) entry which is preliminary data.</text>
</comment>
<reference evidence="2" key="1">
    <citation type="journal article" date="2019" name="Int. J. Syst. Evol. Microbiol.">
        <title>The Global Catalogue of Microorganisms (GCM) 10K type strain sequencing project: providing services to taxonomists for standard genome sequencing and annotation.</title>
        <authorList>
            <consortium name="The Broad Institute Genomics Platform"/>
            <consortium name="The Broad Institute Genome Sequencing Center for Infectious Disease"/>
            <person name="Wu L."/>
            <person name="Ma J."/>
        </authorList>
    </citation>
    <scope>NUCLEOTIDE SEQUENCE [LARGE SCALE GENOMIC DNA]</scope>
    <source>
        <strain evidence="2">KCTC 12708</strain>
    </source>
</reference>
<evidence type="ECO:0000313" key="2">
    <source>
        <dbReference type="Proteomes" id="UP000615593"/>
    </source>
</evidence>
<organism evidence="1 2">
    <name type="scientific">Mesonia mobilis</name>
    <dbReference type="NCBI Taxonomy" id="369791"/>
    <lineage>
        <taxon>Bacteria</taxon>
        <taxon>Pseudomonadati</taxon>
        <taxon>Bacteroidota</taxon>
        <taxon>Flavobacteriia</taxon>
        <taxon>Flavobacteriales</taxon>
        <taxon>Flavobacteriaceae</taxon>
        <taxon>Mesonia</taxon>
    </lineage>
</organism>
<dbReference type="InterPro" id="IPR023393">
    <property type="entry name" value="START-like_dom_sf"/>
</dbReference>
<dbReference type="Proteomes" id="UP000615593">
    <property type="component" value="Unassembled WGS sequence"/>
</dbReference>
<dbReference type="GeneID" id="94367685"/>
<proteinExistence type="predicted"/>
<evidence type="ECO:0008006" key="3">
    <source>
        <dbReference type="Google" id="ProtNLM"/>
    </source>
</evidence>
<gene>
    <name evidence="1" type="ORF">GCM10008088_00480</name>
</gene>
<protein>
    <recommendedName>
        <fullName evidence="3">Cell division protein</fullName>
    </recommendedName>
</protein>
<dbReference type="Gene3D" id="3.30.530.20">
    <property type="match status" value="1"/>
</dbReference>
<name>A0ABQ3BGN4_9FLAO</name>
<dbReference type="CDD" id="cd07820">
    <property type="entry name" value="SRPBCC_3"/>
    <property type="match status" value="1"/>
</dbReference>